<organism evidence="2 3">
    <name type="scientific">Heterodermia speciosa</name>
    <dbReference type="NCBI Taxonomy" id="116794"/>
    <lineage>
        <taxon>Eukaryota</taxon>
        <taxon>Fungi</taxon>
        <taxon>Dikarya</taxon>
        <taxon>Ascomycota</taxon>
        <taxon>Pezizomycotina</taxon>
        <taxon>Lecanoromycetes</taxon>
        <taxon>OSLEUM clade</taxon>
        <taxon>Lecanoromycetidae</taxon>
        <taxon>Caliciales</taxon>
        <taxon>Physciaceae</taxon>
        <taxon>Heterodermia</taxon>
    </lineage>
</organism>
<dbReference type="EMBL" id="CAJPDS010000013">
    <property type="protein sequence ID" value="CAF9913641.1"/>
    <property type="molecule type" value="Genomic_DNA"/>
</dbReference>
<evidence type="ECO:0000256" key="1">
    <source>
        <dbReference type="SAM" id="Phobius"/>
    </source>
</evidence>
<name>A0A8H3F3G0_9LECA</name>
<comment type="caution">
    <text evidence="2">The sequence shown here is derived from an EMBL/GenBank/DDBJ whole genome shotgun (WGS) entry which is preliminary data.</text>
</comment>
<dbReference type="Proteomes" id="UP000664521">
    <property type="component" value="Unassembled WGS sequence"/>
</dbReference>
<feature type="transmembrane region" description="Helical" evidence="1">
    <location>
        <begin position="46"/>
        <end position="66"/>
    </location>
</feature>
<keyword evidence="3" id="KW-1185">Reference proteome</keyword>
<keyword evidence="1" id="KW-0472">Membrane</keyword>
<evidence type="ECO:0000313" key="2">
    <source>
        <dbReference type="EMBL" id="CAF9913641.1"/>
    </source>
</evidence>
<gene>
    <name evidence="2" type="ORF">HETSPECPRED_001617</name>
</gene>
<sequence length="97" mass="10877">MSLGGKLPNASRSGTLDVKYSLEPILSAIGMSLWQKFLNLRPRTRMLIGLGIIGYSGMGILISNGAEKRFGFVANEEEKDRLRRIIPKIRTIDRDEK</sequence>
<dbReference type="OrthoDB" id="2555959at2759"/>
<accession>A0A8H3F3G0</accession>
<proteinExistence type="predicted"/>
<reference evidence="2" key="1">
    <citation type="submission" date="2021-03" db="EMBL/GenBank/DDBJ databases">
        <authorList>
            <person name="Tagirdzhanova G."/>
        </authorList>
    </citation>
    <scope>NUCLEOTIDE SEQUENCE</scope>
</reference>
<protein>
    <submittedName>
        <fullName evidence="2">Uncharacterized protein</fullName>
    </submittedName>
</protein>
<dbReference type="AlphaFoldDB" id="A0A8H3F3G0"/>
<keyword evidence="1" id="KW-1133">Transmembrane helix</keyword>
<evidence type="ECO:0000313" key="3">
    <source>
        <dbReference type="Proteomes" id="UP000664521"/>
    </source>
</evidence>
<keyword evidence="1" id="KW-0812">Transmembrane</keyword>